<reference evidence="3" key="1">
    <citation type="submission" date="2022-06" db="EMBL/GenBank/DDBJ databases">
        <title>Physiological and biochemical characterization and genomic elucidation of a strain of the genus Ensifer adhaerens M8 that combines arsenic oxidation and chromium reduction.</title>
        <authorList>
            <person name="Li X."/>
            <person name="Yu c."/>
        </authorList>
    </citation>
    <scope>NUCLEOTIDE SEQUENCE</scope>
    <source>
        <strain evidence="3">M8</strain>
    </source>
</reference>
<feature type="chain" id="PRO_5040401978" evidence="2">
    <location>
        <begin position="23"/>
        <end position="83"/>
    </location>
</feature>
<dbReference type="Proteomes" id="UP001055460">
    <property type="component" value="Chromosome"/>
</dbReference>
<accession>A0A9Q8Y4X1</accession>
<name>A0A9Q8Y4X1_ENSAD</name>
<organism evidence="3 4">
    <name type="scientific">Ensifer adhaerens</name>
    <name type="common">Sinorhizobium morelense</name>
    <dbReference type="NCBI Taxonomy" id="106592"/>
    <lineage>
        <taxon>Bacteria</taxon>
        <taxon>Pseudomonadati</taxon>
        <taxon>Pseudomonadota</taxon>
        <taxon>Alphaproteobacteria</taxon>
        <taxon>Hyphomicrobiales</taxon>
        <taxon>Rhizobiaceae</taxon>
        <taxon>Sinorhizobium/Ensifer group</taxon>
        <taxon>Ensifer</taxon>
    </lineage>
</organism>
<dbReference type="RefSeq" id="WP_090298298.1">
    <property type="nucleotide sequence ID" value="NZ_CAXURO020000001.1"/>
</dbReference>
<protein>
    <submittedName>
        <fullName evidence="3">Uncharacterized protein</fullName>
    </submittedName>
</protein>
<evidence type="ECO:0000256" key="1">
    <source>
        <dbReference type="SAM" id="MobiDB-lite"/>
    </source>
</evidence>
<dbReference type="AlphaFoldDB" id="A0A9Q8Y4X1"/>
<evidence type="ECO:0000313" key="3">
    <source>
        <dbReference type="EMBL" id="USJ22365.1"/>
    </source>
</evidence>
<feature type="region of interest" description="Disordered" evidence="1">
    <location>
        <begin position="62"/>
        <end position="83"/>
    </location>
</feature>
<feature type="signal peptide" evidence="2">
    <location>
        <begin position="1"/>
        <end position="22"/>
    </location>
</feature>
<dbReference type="OrthoDB" id="8421543at2"/>
<evidence type="ECO:0000313" key="4">
    <source>
        <dbReference type="Proteomes" id="UP001055460"/>
    </source>
</evidence>
<gene>
    <name evidence="3" type="ORF">NE863_13715</name>
</gene>
<dbReference type="EMBL" id="CP098807">
    <property type="protein sequence ID" value="USJ22365.1"/>
    <property type="molecule type" value="Genomic_DNA"/>
</dbReference>
<sequence>MMKSEYQFVVAAVLGAFFVMVAATGDAEAQMRTRKGEYYEGIQRKPYGYYWIWPPVEQQQPVYKKQPGKKGSELAKPRKRPVQ</sequence>
<proteinExistence type="predicted"/>
<evidence type="ECO:0000256" key="2">
    <source>
        <dbReference type="SAM" id="SignalP"/>
    </source>
</evidence>
<keyword evidence="2" id="KW-0732">Signal</keyword>